<evidence type="ECO:0000256" key="6">
    <source>
        <dbReference type="ARBA" id="ARBA00022679"/>
    </source>
</evidence>
<dbReference type="SMART" id="SM00387">
    <property type="entry name" value="HATPase_c"/>
    <property type="match status" value="1"/>
</dbReference>
<evidence type="ECO:0000256" key="2">
    <source>
        <dbReference type="ARBA" id="ARBA00004651"/>
    </source>
</evidence>
<evidence type="ECO:0000256" key="12">
    <source>
        <dbReference type="ARBA" id="ARBA00023012"/>
    </source>
</evidence>
<dbReference type="SMART" id="SM00388">
    <property type="entry name" value="HisKA"/>
    <property type="match status" value="1"/>
</dbReference>
<accession>A0ABW3RZN7</accession>
<dbReference type="PROSITE" id="PS50109">
    <property type="entry name" value="HIS_KIN"/>
    <property type="match status" value="1"/>
</dbReference>
<evidence type="ECO:0000256" key="7">
    <source>
        <dbReference type="ARBA" id="ARBA00022692"/>
    </source>
</evidence>
<keyword evidence="10" id="KW-0067">ATP-binding</keyword>
<dbReference type="InterPro" id="IPR004358">
    <property type="entry name" value="Sig_transdc_His_kin-like_C"/>
</dbReference>
<dbReference type="PROSITE" id="PS50885">
    <property type="entry name" value="HAMP"/>
    <property type="match status" value="1"/>
</dbReference>
<evidence type="ECO:0000256" key="3">
    <source>
        <dbReference type="ARBA" id="ARBA00012438"/>
    </source>
</evidence>
<dbReference type="Gene3D" id="6.10.340.10">
    <property type="match status" value="1"/>
</dbReference>
<dbReference type="InterPro" id="IPR036097">
    <property type="entry name" value="HisK_dim/P_sf"/>
</dbReference>
<dbReference type="Pfam" id="PF02518">
    <property type="entry name" value="HATPase_c"/>
    <property type="match status" value="1"/>
</dbReference>
<evidence type="ECO:0000256" key="13">
    <source>
        <dbReference type="ARBA" id="ARBA00023136"/>
    </source>
</evidence>
<dbReference type="CDD" id="cd00075">
    <property type="entry name" value="HATPase"/>
    <property type="match status" value="1"/>
</dbReference>
<gene>
    <name evidence="17" type="ORF">ACFQ3W_16660</name>
</gene>
<feature type="transmembrane region" description="Helical" evidence="14">
    <location>
        <begin position="12"/>
        <end position="35"/>
    </location>
</feature>
<comment type="subcellular location">
    <subcellularLocation>
        <location evidence="2">Cell membrane</location>
        <topology evidence="2">Multi-pass membrane protein</topology>
    </subcellularLocation>
</comment>
<dbReference type="InterPro" id="IPR005467">
    <property type="entry name" value="His_kinase_dom"/>
</dbReference>
<dbReference type="Pfam" id="PF00672">
    <property type="entry name" value="HAMP"/>
    <property type="match status" value="1"/>
</dbReference>
<feature type="domain" description="HAMP" evidence="16">
    <location>
        <begin position="183"/>
        <end position="237"/>
    </location>
</feature>
<proteinExistence type="predicted"/>
<dbReference type="InterPro" id="IPR003594">
    <property type="entry name" value="HATPase_dom"/>
</dbReference>
<evidence type="ECO:0000256" key="10">
    <source>
        <dbReference type="ARBA" id="ARBA00022840"/>
    </source>
</evidence>
<protein>
    <recommendedName>
        <fullName evidence="3">histidine kinase</fullName>
        <ecNumber evidence="3">2.7.13.3</ecNumber>
    </recommendedName>
</protein>
<evidence type="ECO:0000256" key="1">
    <source>
        <dbReference type="ARBA" id="ARBA00000085"/>
    </source>
</evidence>
<evidence type="ECO:0000259" key="15">
    <source>
        <dbReference type="PROSITE" id="PS50109"/>
    </source>
</evidence>
<keyword evidence="18" id="KW-1185">Reference proteome</keyword>
<dbReference type="RefSeq" id="WP_379320372.1">
    <property type="nucleotide sequence ID" value="NZ_JBHTLM010000012.1"/>
</dbReference>
<dbReference type="GO" id="GO:0016301">
    <property type="term" value="F:kinase activity"/>
    <property type="evidence" value="ECO:0007669"/>
    <property type="project" value="UniProtKB-KW"/>
</dbReference>
<dbReference type="CDD" id="cd00082">
    <property type="entry name" value="HisKA"/>
    <property type="match status" value="1"/>
</dbReference>
<feature type="domain" description="Histidine kinase" evidence="15">
    <location>
        <begin position="245"/>
        <end position="456"/>
    </location>
</feature>
<evidence type="ECO:0000256" key="4">
    <source>
        <dbReference type="ARBA" id="ARBA00022475"/>
    </source>
</evidence>
<keyword evidence="6" id="KW-0808">Transferase</keyword>
<keyword evidence="5" id="KW-0597">Phosphoprotein</keyword>
<dbReference type="EMBL" id="JBHTLM010000012">
    <property type="protein sequence ID" value="MFD1177924.1"/>
    <property type="molecule type" value="Genomic_DNA"/>
</dbReference>
<dbReference type="SMART" id="SM00304">
    <property type="entry name" value="HAMP"/>
    <property type="match status" value="1"/>
</dbReference>
<dbReference type="Gene3D" id="1.10.287.130">
    <property type="match status" value="1"/>
</dbReference>
<dbReference type="InterPro" id="IPR050398">
    <property type="entry name" value="HssS/ArlS-like"/>
</dbReference>
<dbReference type="Gene3D" id="3.30.565.10">
    <property type="entry name" value="Histidine kinase-like ATPase, C-terminal domain"/>
    <property type="match status" value="1"/>
</dbReference>
<reference evidence="18" key="1">
    <citation type="journal article" date="2019" name="Int. J. Syst. Evol. Microbiol.">
        <title>The Global Catalogue of Microorganisms (GCM) 10K type strain sequencing project: providing services to taxonomists for standard genome sequencing and annotation.</title>
        <authorList>
            <consortium name="The Broad Institute Genomics Platform"/>
            <consortium name="The Broad Institute Genome Sequencing Center for Infectious Disease"/>
            <person name="Wu L."/>
            <person name="Ma J."/>
        </authorList>
    </citation>
    <scope>NUCLEOTIDE SEQUENCE [LARGE SCALE GENOMIC DNA]</scope>
    <source>
        <strain evidence="18">CCUG 59189</strain>
    </source>
</reference>
<dbReference type="PRINTS" id="PR00344">
    <property type="entry name" value="BCTRLSENSOR"/>
</dbReference>
<evidence type="ECO:0000313" key="18">
    <source>
        <dbReference type="Proteomes" id="UP001597262"/>
    </source>
</evidence>
<organism evidence="17 18">
    <name type="scientific">Paenibacillus puldeungensis</name>
    <dbReference type="NCBI Taxonomy" id="696536"/>
    <lineage>
        <taxon>Bacteria</taxon>
        <taxon>Bacillati</taxon>
        <taxon>Bacillota</taxon>
        <taxon>Bacilli</taxon>
        <taxon>Bacillales</taxon>
        <taxon>Paenibacillaceae</taxon>
        <taxon>Paenibacillus</taxon>
    </lineage>
</organism>
<feature type="transmembrane region" description="Helical" evidence="14">
    <location>
        <begin position="162"/>
        <end position="182"/>
    </location>
</feature>
<evidence type="ECO:0000256" key="11">
    <source>
        <dbReference type="ARBA" id="ARBA00022989"/>
    </source>
</evidence>
<name>A0ABW3RZN7_9BACL</name>
<dbReference type="Proteomes" id="UP001597262">
    <property type="component" value="Unassembled WGS sequence"/>
</dbReference>
<keyword evidence="13 14" id="KW-0472">Membrane</keyword>
<dbReference type="InterPro" id="IPR003661">
    <property type="entry name" value="HisK_dim/P_dom"/>
</dbReference>
<keyword evidence="12" id="KW-0902">Two-component regulatory system</keyword>
<evidence type="ECO:0000256" key="8">
    <source>
        <dbReference type="ARBA" id="ARBA00022741"/>
    </source>
</evidence>
<dbReference type="InterPro" id="IPR036890">
    <property type="entry name" value="HATPase_C_sf"/>
</dbReference>
<keyword evidence="4" id="KW-1003">Cell membrane</keyword>
<comment type="catalytic activity">
    <reaction evidence="1">
        <text>ATP + protein L-histidine = ADP + protein N-phospho-L-histidine.</text>
        <dbReference type="EC" id="2.7.13.3"/>
    </reaction>
</comment>
<evidence type="ECO:0000313" key="17">
    <source>
        <dbReference type="EMBL" id="MFD1177924.1"/>
    </source>
</evidence>
<keyword evidence="8" id="KW-0547">Nucleotide-binding</keyword>
<evidence type="ECO:0000259" key="16">
    <source>
        <dbReference type="PROSITE" id="PS50885"/>
    </source>
</evidence>
<keyword evidence="9 17" id="KW-0418">Kinase</keyword>
<evidence type="ECO:0000256" key="14">
    <source>
        <dbReference type="SAM" id="Phobius"/>
    </source>
</evidence>
<dbReference type="SUPFAM" id="SSF55874">
    <property type="entry name" value="ATPase domain of HSP90 chaperone/DNA topoisomerase II/histidine kinase"/>
    <property type="match status" value="1"/>
</dbReference>
<dbReference type="EC" id="2.7.13.3" evidence="3"/>
<evidence type="ECO:0000256" key="9">
    <source>
        <dbReference type="ARBA" id="ARBA00022777"/>
    </source>
</evidence>
<keyword evidence="11 14" id="KW-1133">Transmembrane helix</keyword>
<keyword evidence="7 14" id="KW-0812">Transmembrane</keyword>
<sequence length="456" mass="51280">MNKGSLRKKLLVSHLGVAIMSLLAIMALVYGVMYFSFGKYTENQRQTEAQAILDDLQSTYNVQTGGWGMDTLMRITHEAMMRSYDVKIYDRKRQLIWDTNRMGMMGHSMAGEQEKSQTTAERSQYSLDIRNDGQTIGTLEIQGLEDVFAPQNQQFLQMFSTLLWVALLIVVMGVCVFSVYLANGLSRPLQQIKRVATRMREGDLSSRVELAANQKTEIEEVALSLNHLADALQQQEKLRKNLTADIAHELRTPIATIQSHIEAFQDGVWEPSPDKLEVCHEQVVRLVKLIHDLEYLTALENPMLKLQREKVNLNEVVRNSVNAVKGQFTHKNIILDIEAKQEIYINGDYDRLVQVFSNLLNNAYKYTSEGSICVSISESTTDAEVSITDTGTGIAPDELPLIFERFYRGDKSRNRKTGGAGIGLAIVKAIVEAHGGTVHVNSIVEHGTQFCVRIPK</sequence>
<dbReference type="InterPro" id="IPR003660">
    <property type="entry name" value="HAMP_dom"/>
</dbReference>
<comment type="caution">
    <text evidence="17">The sequence shown here is derived from an EMBL/GenBank/DDBJ whole genome shotgun (WGS) entry which is preliminary data.</text>
</comment>
<dbReference type="Pfam" id="PF00512">
    <property type="entry name" value="HisKA"/>
    <property type="match status" value="1"/>
</dbReference>
<dbReference type="PANTHER" id="PTHR45528">
    <property type="entry name" value="SENSOR HISTIDINE KINASE CPXA"/>
    <property type="match status" value="1"/>
</dbReference>
<dbReference type="CDD" id="cd06225">
    <property type="entry name" value="HAMP"/>
    <property type="match status" value="1"/>
</dbReference>
<dbReference type="PANTHER" id="PTHR45528:SF1">
    <property type="entry name" value="SENSOR HISTIDINE KINASE CPXA"/>
    <property type="match status" value="1"/>
</dbReference>
<dbReference type="SUPFAM" id="SSF158472">
    <property type="entry name" value="HAMP domain-like"/>
    <property type="match status" value="1"/>
</dbReference>
<evidence type="ECO:0000256" key="5">
    <source>
        <dbReference type="ARBA" id="ARBA00022553"/>
    </source>
</evidence>
<dbReference type="SUPFAM" id="SSF47384">
    <property type="entry name" value="Homodimeric domain of signal transducing histidine kinase"/>
    <property type="match status" value="1"/>
</dbReference>